<gene>
    <name evidence="2" type="ORF">LfeInf_037</name>
</gene>
<evidence type="ECO:0000313" key="2">
    <source>
        <dbReference type="EMBL" id="AIZ94663.1"/>
    </source>
</evidence>
<feature type="transmembrane region" description="Helical" evidence="1">
    <location>
        <begin position="6"/>
        <end position="27"/>
    </location>
</feature>
<organism evidence="2 3">
    <name type="scientific">Lactobacillus phage LfeInf</name>
    <dbReference type="NCBI Taxonomy" id="1567484"/>
    <lineage>
        <taxon>Viruses</taxon>
        <taxon>Duplodnaviria</taxon>
        <taxon>Heunggongvirae</taxon>
        <taxon>Uroviricota</taxon>
        <taxon>Caudoviricetes</taxon>
        <taxon>Herelleviridae</taxon>
        <taxon>Hopescreekvirus</taxon>
        <taxon>Hopescreekvirus LfeInf</taxon>
    </lineage>
</organism>
<protein>
    <submittedName>
        <fullName evidence="2">Uncharacterized protein</fullName>
    </submittedName>
</protein>
<reference evidence="2 3" key="2">
    <citation type="journal article" date="2015" name="Biotechnol. Biofuels">
        <title>Bacteriophage application restores ethanol fermentation characteristics disrupted by Lactobacillus fermentum.</title>
        <authorList>
            <person name="Liu M."/>
            <person name="Bischoff K.M."/>
            <person name="Gill J.J."/>
            <person name="Mire-Criscione M.D."/>
            <person name="Berry J.D."/>
            <person name="Young R."/>
            <person name="Summer E.J."/>
        </authorList>
    </citation>
    <scope>NUCLEOTIDE SEQUENCE [LARGE SCALE GENOMIC DNA]</scope>
</reference>
<name>A0A0A7NQS0_9CAUD</name>
<accession>A0A0A7NQS0</accession>
<keyword evidence="3" id="KW-1185">Reference proteome</keyword>
<dbReference type="EMBL" id="KP054477">
    <property type="protein sequence ID" value="AIZ94663.1"/>
    <property type="molecule type" value="Genomic_DNA"/>
</dbReference>
<reference evidence="3" key="1">
    <citation type="submission" date="2014-10" db="EMBL/GenBank/DDBJ databases">
        <title>Characterization of Lactobacillus fermentum phage vB_S_LfeInf.</title>
        <authorList>
            <person name="Liu M."/>
            <person name="Gill J.J."/>
            <person name="Berry J."/>
            <person name="Young R.III."/>
            <person name="Summer E.J."/>
        </authorList>
    </citation>
    <scope>NUCLEOTIDE SEQUENCE [LARGE SCALE GENOMIC DNA]</scope>
</reference>
<dbReference type="KEGG" id="vg:26793825"/>
<sequence>MVAVRVIFIIMLLWLVMDAIISSRWFLNFCMKLRHQFYKKSKKRK</sequence>
<proteinExistence type="predicted"/>
<keyword evidence="1" id="KW-0812">Transmembrane</keyword>
<keyword evidence="1" id="KW-1133">Transmembrane helix</keyword>
<keyword evidence="1" id="KW-0472">Membrane</keyword>
<dbReference type="RefSeq" id="YP_009222275.1">
    <property type="nucleotide sequence ID" value="NC_029058.1"/>
</dbReference>
<dbReference type="Proteomes" id="UP000030922">
    <property type="component" value="Segment"/>
</dbReference>
<evidence type="ECO:0000313" key="3">
    <source>
        <dbReference type="Proteomes" id="UP000030922"/>
    </source>
</evidence>
<dbReference type="GeneID" id="26793825"/>
<evidence type="ECO:0000256" key="1">
    <source>
        <dbReference type="SAM" id="Phobius"/>
    </source>
</evidence>